<name>A0A482XNC0_LAOST</name>
<feature type="compositionally biased region" description="Basic and acidic residues" evidence="2">
    <location>
        <begin position="292"/>
        <end position="314"/>
    </location>
</feature>
<evidence type="ECO:0000256" key="1">
    <source>
        <dbReference type="SAM" id="Coils"/>
    </source>
</evidence>
<feature type="compositionally biased region" description="Basic and acidic residues" evidence="2">
    <location>
        <begin position="328"/>
        <end position="349"/>
    </location>
</feature>
<feature type="coiled-coil region" evidence="1">
    <location>
        <begin position="1794"/>
        <end position="1833"/>
    </location>
</feature>
<dbReference type="InterPro" id="IPR028750">
    <property type="entry name" value="CEP350/CC187"/>
</dbReference>
<feature type="compositionally biased region" description="Basic and acidic residues" evidence="2">
    <location>
        <begin position="2645"/>
        <end position="2677"/>
    </location>
</feature>
<feature type="compositionally biased region" description="Polar residues" evidence="2">
    <location>
        <begin position="1544"/>
        <end position="1556"/>
    </location>
</feature>
<feature type="region of interest" description="Disordered" evidence="2">
    <location>
        <begin position="1216"/>
        <end position="1325"/>
    </location>
</feature>
<feature type="compositionally biased region" description="Polar residues" evidence="2">
    <location>
        <begin position="1641"/>
        <end position="1651"/>
    </location>
</feature>
<feature type="compositionally biased region" description="Basic and acidic residues" evidence="2">
    <location>
        <begin position="1944"/>
        <end position="1953"/>
    </location>
</feature>
<sequence>MDFGEFMASWEPIPVAEDDNHLAQTTVPLSLSRKNSNQENSHQTWVDPEKHTETQGFSQDIPKENTNPAANASSADCSRKLKRKVMVLPPSESYRGFCNIDDIPNEERRPWQNLSPHRSQKVKQKIEMPSAQPGSKQVKVMRLASPERNVQSVGVKNRKICTLQTSPVKEFNVKMIKSSPAKNIEPQNKYRNDIPTKSTVSSDKTHRKSFESRKKVMKISSSSNRKHEDIDDHFDKLMKEAKAINSQVEVMRNSIDDLGNNCDEIEESQQSKPKAVKKLSTAFASPQKAVRKSTDRSKPTEKDDNKSEPTKNYDRQAAVNYMKQKKVMMKEKQAKELDKKRCEEENKQQKLQELQATRLKLLKNALKKKDATQARRNWEGPVEGESSPPPPLPVHRSNSEVRIKHVSRKSNIDLNPPMKSSTITKQVESVETGPSIVSVNEENCVIQSRKSKSKLKTENIEPSPSFLAGGEEKFTNPSSRNSKTRQDLEIIDSGPSFIGMNEEYVNYSRKTNDNNEICSSFVAVGENFVNPSRNSNINKKHSENIEAGPSFMGINGETLINPSRNSDNRRKNNEDIKIFPSLDAGDAENCMLDLKELGDQNEVLSYEVPTGTVSIKSRESIFEQEEILENNVQRLEKDRESVGYFDEARVQKRREKTCTNQTNSNSSSSFIPVYEDEMRVITDEINHIEAVLKGIVGRKASEDAGASGSDKNKVAKTRDEDDMKKREEKMGGDMTKVGKSGSWCDLLKSRNHSRKERKNYCKEDNESSDHPHTTTQDESISGGPINELTDEETLFQPSSKHHSTRPQCNSSKKSKEEKIVPEYIKALEHEPNPLNFITAYKSKLDMLKQQNSRSKLEGKSRSKSAVQQNISRNKSADQNKMHLRSGAGFQGSDFKENLTLKDLEICSGDSSRRNQGAVDCVYNLTDESSEPASRQDGYQPLSMHDLKLHFPPSFKSDSTSCRNSYCESDEILADVNVGSHRVFPDDRLFKAKSDSQLEKNQQPTIATDLVRSLTVGHSLATVENKINGNGEKSGNSASSSLSLTAPNDCVRVVGSAGWRENVVGNPAWRGNDDKVGDTGRKEGVGKTRFQENEVGNTGWRGSVRRETGDLNKVGDNVLREDNVEEVGNCDATGFVEPKRVCRERSRLGKATLPRGAAQYKEAGGVLEIGNVFSPAAIHLQFQAELSKLDAYEVGLQQLTDSERLHKMALKSLHSQAKYEKLHRSTSTDKLIKQKTSTVDNQSDIDDPMVLTSSHHSPTSSSLSSSSNPTNHRDSHLKGTQSVSSSPNHRDSRQKESVTSSLKTVAESVSSSESLKQVSGNLVKPNDRLMEESSHLRKSFEKVGPVGLNLGTTLNLPEGQLQSSVLEQTIATLISNPGAQVLDSLLNDSNGFEQLMSSAHALTPLFDDQSSCGSPFPSSCSNSIFDKCITYEEARSEHQLNVYKSKEKELINRVKVQVSWLEFQKKRMKQKGLEEEAKNIKKKQRGLILKSQQIREEIHRLMKAEKMASEERRKLLHQQKLRAMHQMSVKDSTKKRKTNEANLKKSLQSGSSTTSIAESLLSGEEASAFSEPKSLQNIEEQKRHLLEKKKTAMGRNTTVDVLSPNKKRSEEKDLNVEELDHLIIKSPKHTVARSVLDRSTSPFQMSIESENVGTAVGSDTAKSQTDATEDAHDNANSVPEELVRSNQSDSVESHVTEELPQYSESTFEQPSFTIHSRQPTPLKTRTDQTDSRSSPTKATSERRTTLSSMMIPIKVPLSPRLQGCTRKRYSSGSEDSITFSQNETFSEQSDIEIRLSALHEQLRQRKMEADRLRREQKRAQRERLKCKEQALLKQIQAYDAYIEQVKKELEQEMESPSTVPIMRPQIKQPRFVDKVSLRKPETVKPEPEKTTKTTSDEELSSLRSISEASSLETTIQSPGQRDSSADDQQSSLKVVTSSTSPESDGNSKKLKPETGETASVVSSATSPGNSQVVSEILGSKDEHFPAEQKPLIDSHDNSKTMGPKIDRNELEKLETSGAGVDFVNENWVGAAEFFKNQPLSDSPLNITIGRSRKNRNQHSTATDGDSSLVKENIDENEESVASSYSGKTNGDETLSEVEEILKESRENSENNSDSVESIVEQIETKSEEEEEKEVDEEIEHEVEEEDSEGLTEVDTEKVVDNFSDKISSESSNKQRIIDESIDNNLNKYDDIVVDSNCLNNDILSEESSINSSVDNILNKVDSAKCPESMLIDDECSVVDVIPDKEPLKTAQSALDAEELVGSALNISSFSSKSGALELNLYDSADDTFESDIDASENESLLPESKHSSNLSIPDMFPLPVAGLEASDSCRKIDETRTNVEQKSVDVGSKKVEESRKSINYSGSLAQNNVHESLSSDSEDIKSVPVAYRGGIEEPRNPEGIKSHSEGLETSLEDLNADEILLDNVEKYSGFEKQLDLPDSTNLKLNLSSVDGSNSMIQEETSVSSLRDDLIHNDKAVADLGNELIRNEASVANLNDNSIPNEASVANLEDDLIRNEANSEEASESLPLQSEDDVLSEVSEALSYNKESESEENLSPATKTSSTTSTESSSEFTVQKKAKLISLNSSDSSDKSNQDYETSFKEDEVIKVILVEKEKIIGGSKGDEGFQLVREEEEVEEENEEEERSEEESGLKENVEERENEKKRNLAENVGDEKETANKEDKIDRITDNILLNLLNESLTFSPKVSSTSKEFTHRDNCIVNEKIVNGSGEKFGFDDNDEEAEEGKEMEDIQTTAPFITALRKENEREKRKSMESVTDKVLDEFIKDATDSVLRIYGKKMGGELLKLKNSERSGKVSTSEGSGLPPGSISELNSPSKDSSFDSNDGSWLKDEAENELEVSGGDTEAFWLDEDMGLEHSCKEARELQLQRLQIEQEIKQLQQVQEQIPSYFYLREIPNKPPPPYTPPGQARAKIANDRIPTKQQEILAIVNTLTDYIYTQHSQGKDIHTLTPPRNLITREDSSQGTYKRFLFDLTKQIVIENKYKYEEEDGEERVPWEKIDYKQRCVVARSLDELKAVTARRVNVLYGFEPQVARENLIVQWSKKHNKIDKFLVNELQEEECEWTDFSKQELLLKNKVTADLLEQLIGETASVLERAWAKKVQKLAGEKT</sequence>
<dbReference type="GO" id="GO:0008017">
    <property type="term" value="F:microtubule binding"/>
    <property type="evidence" value="ECO:0007669"/>
    <property type="project" value="InterPro"/>
</dbReference>
<feature type="compositionally biased region" description="Acidic residues" evidence="2">
    <location>
        <begin position="2629"/>
        <end position="2644"/>
    </location>
</feature>
<feature type="compositionally biased region" description="Basic and acidic residues" evidence="2">
    <location>
        <begin position="2098"/>
        <end position="2107"/>
    </location>
</feature>
<feature type="compositionally biased region" description="Basic and acidic residues" evidence="2">
    <location>
        <begin position="1869"/>
        <end position="1894"/>
    </location>
</feature>
<feature type="compositionally biased region" description="Polar residues" evidence="2">
    <location>
        <begin position="2078"/>
        <end position="2091"/>
    </location>
</feature>
<feature type="region of interest" description="Disordered" evidence="2">
    <location>
        <begin position="265"/>
        <end position="349"/>
    </location>
</feature>
<evidence type="ECO:0000313" key="4">
    <source>
        <dbReference type="Proteomes" id="UP000291343"/>
    </source>
</evidence>
<feature type="region of interest" description="Disordered" evidence="2">
    <location>
        <begin position="1064"/>
        <end position="1083"/>
    </location>
</feature>
<dbReference type="PANTHER" id="PTHR13958:SF3">
    <property type="entry name" value="CAP-GLY DOMAIN-CONTAINING PROTEIN-RELATED"/>
    <property type="match status" value="1"/>
</dbReference>
<feature type="compositionally biased region" description="Low complexity" evidence="2">
    <location>
        <begin position="1900"/>
        <end position="1911"/>
    </location>
</feature>
<feature type="compositionally biased region" description="Low complexity" evidence="2">
    <location>
        <begin position="2556"/>
        <end position="2571"/>
    </location>
</feature>
<feature type="region of interest" description="Disordered" evidence="2">
    <location>
        <begin position="368"/>
        <end position="419"/>
    </location>
</feature>
<feature type="compositionally biased region" description="Polar residues" evidence="2">
    <location>
        <begin position="2827"/>
        <end position="2843"/>
    </location>
</feature>
<feature type="region of interest" description="Disordered" evidence="2">
    <location>
        <begin position="1852"/>
        <end position="2003"/>
    </location>
</feature>
<feature type="region of interest" description="Disordered" evidence="2">
    <location>
        <begin position="1641"/>
        <end position="1743"/>
    </location>
</feature>
<feature type="region of interest" description="Disordered" evidence="2">
    <location>
        <begin position="2037"/>
        <end position="2151"/>
    </location>
</feature>
<dbReference type="InParanoid" id="A0A482XNC0"/>
<dbReference type="GO" id="GO:0034453">
    <property type="term" value="P:microtubule anchoring"/>
    <property type="evidence" value="ECO:0007669"/>
    <property type="project" value="InterPro"/>
</dbReference>
<dbReference type="STRING" id="195883.A0A482XNC0"/>
<keyword evidence="1" id="KW-0175">Coiled coil</keyword>
<feature type="region of interest" description="Disordered" evidence="2">
    <location>
        <begin position="2807"/>
        <end position="2845"/>
    </location>
</feature>
<feature type="region of interest" description="Disordered" evidence="2">
    <location>
        <begin position="701"/>
        <end position="741"/>
    </location>
</feature>
<feature type="compositionally biased region" description="Basic and acidic residues" evidence="2">
    <location>
        <begin position="368"/>
        <end position="378"/>
    </location>
</feature>
<feature type="compositionally biased region" description="Polar residues" evidence="2">
    <location>
        <begin position="54"/>
        <end position="76"/>
    </location>
</feature>
<keyword evidence="4" id="KW-1185">Reference proteome</keyword>
<feature type="compositionally biased region" description="Polar residues" evidence="2">
    <location>
        <begin position="1277"/>
        <end position="1286"/>
    </location>
</feature>
<dbReference type="OrthoDB" id="306254at2759"/>
<reference evidence="3 4" key="1">
    <citation type="journal article" date="2017" name="Gigascience">
        <title>Genome sequence of the small brown planthopper, Laodelphax striatellus.</title>
        <authorList>
            <person name="Zhu J."/>
            <person name="Jiang F."/>
            <person name="Wang X."/>
            <person name="Yang P."/>
            <person name="Bao Y."/>
            <person name="Zhao W."/>
            <person name="Wang W."/>
            <person name="Lu H."/>
            <person name="Wang Q."/>
            <person name="Cui N."/>
            <person name="Li J."/>
            <person name="Chen X."/>
            <person name="Luo L."/>
            <person name="Yu J."/>
            <person name="Kang L."/>
            <person name="Cui F."/>
        </authorList>
    </citation>
    <scope>NUCLEOTIDE SEQUENCE [LARGE SCALE GENOMIC DNA]</scope>
    <source>
        <strain evidence="3">Lst14</strain>
    </source>
</reference>
<feature type="compositionally biased region" description="Low complexity" evidence="2">
    <location>
        <begin position="2108"/>
        <end position="2120"/>
    </location>
</feature>
<feature type="region of interest" description="Disordered" evidence="2">
    <location>
        <begin position="849"/>
        <end position="888"/>
    </location>
</feature>
<feature type="region of interest" description="Disordered" evidence="2">
    <location>
        <begin position="1520"/>
        <end position="1612"/>
    </location>
</feature>
<evidence type="ECO:0008006" key="5">
    <source>
        <dbReference type="Google" id="ProtNLM"/>
    </source>
</evidence>
<feature type="compositionally biased region" description="Basic and acidic residues" evidence="2">
    <location>
        <begin position="1216"/>
        <end position="1231"/>
    </location>
</feature>
<dbReference type="EMBL" id="QKKF02004804">
    <property type="protein sequence ID" value="RZF47084.1"/>
    <property type="molecule type" value="Genomic_DNA"/>
</dbReference>
<feature type="compositionally biased region" description="Low complexity" evidence="2">
    <location>
        <begin position="1250"/>
        <end position="1269"/>
    </location>
</feature>
<feature type="compositionally biased region" description="Basic and acidic residues" evidence="2">
    <location>
        <begin position="1578"/>
        <end position="1589"/>
    </location>
</feature>
<feature type="region of interest" description="Disordered" evidence="2">
    <location>
        <begin position="2622"/>
        <end position="2677"/>
    </location>
</feature>
<feature type="compositionally biased region" description="Polar residues" evidence="2">
    <location>
        <begin position="30"/>
        <end position="44"/>
    </location>
</feature>
<feature type="compositionally biased region" description="Basic and acidic residues" evidence="2">
    <location>
        <begin position="710"/>
        <end position="731"/>
    </location>
</feature>
<proteinExistence type="predicted"/>
<feature type="region of interest" description="Disordered" evidence="2">
    <location>
        <begin position="455"/>
        <end position="484"/>
    </location>
</feature>
<feature type="compositionally biased region" description="Low complexity" evidence="2">
    <location>
        <begin position="1919"/>
        <end position="1930"/>
    </location>
</feature>
<feature type="region of interest" description="Disordered" evidence="2">
    <location>
        <begin position="184"/>
        <end position="227"/>
    </location>
</feature>
<evidence type="ECO:0000313" key="3">
    <source>
        <dbReference type="EMBL" id="RZF47084.1"/>
    </source>
</evidence>
<comment type="caution">
    <text evidence="3">The sequence shown here is derived from an EMBL/GenBank/DDBJ whole genome shotgun (WGS) entry which is preliminary data.</text>
</comment>
<dbReference type="Proteomes" id="UP000291343">
    <property type="component" value="Unassembled WGS sequence"/>
</dbReference>
<feature type="compositionally biased region" description="Polar residues" evidence="2">
    <location>
        <begin position="863"/>
        <end position="873"/>
    </location>
</feature>
<feature type="region of interest" description="Disordered" evidence="2">
    <location>
        <begin position="30"/>
        <end position="80"/>
    </location>
</feature>
<feature type="region of interest" description="Disordered" evidence="2">
    <location>
        <begin position="754"/>
        <end position="817"/>
    </location>
</feature>
<gene>
    <name evidence="3" type="ORF">LSTR_LSTR004484</name>
</gene>
<feature type="compositionally biased region" description="Basic and acidic residues" evidence="2">
    <location>
        <begin position="1977"/>
        <end position="2003"/>
    </location>
</feature>
<feature type="region of interest" description="Disordered" evidence="2">
    <location>
        <begin position="2515"/>
        <end position="2573"/>
    </location>
</feature>
<evidence type="ECO:0000256" key="2">
    <source>
        <dbReference type="SAM" id="MobiDB-lite"/>
    </source>
</evidence>
<feature type="compositionally biased region" description="Acidic residues" evidence="2">
    <location>
        <begin position="2125"/>
        <end position="2151"/>
    </location>
</feature>
<feature type="compositionally biased region" description="Polar residues" evidence="2">
    <location>
        <begin position="1701"/>
        <end position="1722"/>
    </location>
</feature>
<feature type="compositionally biased region" description="Polar residues" evidence="2">
    <location>
        <begin position="1931"/>
        <end position="1943"/>
    </location>
</feature>
<feature type="compositionally biased region" description="Low complexity" evidence="2">
    <location>
        <begin position="1304"/>
        <end position="1313"/>
    </location>
</feature>
<dbReference type="SMR" id="A0A482XNC0"/>
<dbReference type="PANTHER" id="PTHR13958">
    <property type="entry name" value="CENTROSOME-ASSOCIATED PROTEIN 350"/>
    <property type="match status" value="1"/>
</dbReference>
<feature type="compositionally biased region" description="Basic and acidic residues" evidence="2">
    <location>
        <begin position="758"/>
        <end position="772"/>
    </location>
</feature>
<dbReference type="GO" id="GO:0005813">
    <property type="term" value="C:centrosome"/>
    <property type="evidence" value="ECO:0007669"/>
    <property type="project" value="InterPro"/>
</dbReference>
<organism evidence="3 4">
    <name type="scientific">Laodelphax striatellus</name>
    <name type="common">Small brown planthopper</name>
    <name type="synonym">Delphax striatella</name>
    <dbReference type="NCBI Taxonomy" id="195883"/>
    <lineage>
        <taxon>Eukaryota</taxon>
        <taxon>Metazoa</taxon>
        <taxon>Ecdysozoa</taxon>
        <taxon>Arthropoda</taxon>
        <taxon>Hexapoda</taxon>
        <taxon>Insecta</taxon>
        <taxon>Pterygota</taxon>
        <taxon>Neoptera</taxon>
        <taxon>Paraneoptera</taxon>
        <taxon>Hemiptera</taxon>
        <taxon>Auchenorrhyncha</taxon>
        <taxon>Fulgoroidea</taxon>
        <taxon>Delphacidae</taxon>
        <taxon>Criomorphinae</taxon>
        <taxon>Laodelphax</taxon>
    </lineage>
</organism>
<feature type="coiled-coil region" evidence="1">
    <location>
        <begin position="2872"/>
        <end position="2902"/>
    </location>
</feature>
<protein>
    <recommendedName>
        <fullName evidence="5">Centrosome-associated protein 350</fullName>
    </recommendedName>
</protein>
<feature type="compositionally biased region" description="Polar residues" evidence="2">
    <location>
        <begin position="1955"/>
        <end position="1972"/>
    </location>
</feature>
<feature type="compositionally biased region" description="Basic and acidic residues" evidence="2">
    <location>
        <begin position="1070"/>
        <end position="1083"/>
    </location>
</feature>
<accession>A0A482XNC0</accession>